<gene>
    <name evidence="4" type="ORF">AL00_09355</name>
</gene>
<feature type="domain" description="Phage capsid-like C-terminal" evidence="3">
    <location>
        <begin position="142"/>
        <end position="419"/>
    </location>
</feature>
<accession>A0A8E0WSM3</accession>
<dbReference type="Pfam" id="PF05065">
    <property type="entry name" value="Phage_capsid"/>
    <property type="match status" value="1"/>
</dbReference>
<name>A0A8E0WSM3_9SPHN</name>
<reference evidence="4 5" key="1">
    <citation type="submission" date="2014-05" db="EMBL/GenBank/DDBJ databases">
        <title>Genome Announcement of Sphingobium lucknowense F2.</title>
        <authorList>
            <person name="Lal R."/>
            <person name="Negi V."/>
            <person name="Lata P."/>
            <person name="Sangwan N."/>
            <person name="Gupta S.K."/>
            <person name="Rao D.L.N."/>
            <person name="Das S."/>
        </authorList>
    </citation>
    <scope>NUCLEOTIDE SEQUENCE [LARGE SCALE GENOMIC DNA]</scope>
    <source>
        <strain evidence="4 5">F2</strain>
    </source>
</reference>
<dbReference type="EMBL" id="JANF02000048">
    <property type="protein sequence ID" value="KER36671.1"/>
    <property type="molecule type" value="Genomic_DNA"/>
</dbReference>
<dbReference type="Gene3D" id="3.30.2400.10">
    <property type="entry name" value="Major capsid protein gp5"/>
    <property type="match status" value="1"/>
</dbReference>
<dbReference type="InterPro" id="IPR054612">
    <property type="entry name" value="Phage_capsid-like_C"/>
</dbReference>
<evidence type="ECO:0000259" key="3">
    <source>
        <dbReference type="Pfam" id="PF05065"/>
    </source>
</evidence>
<dbReference type="Proteomes" id="UP000028135">
    <property type="component" value="Unassembled WGS sequence"/>
</dbReference>
<dbReference type="NCBIfam" id="TIGR01554">
    <property type="entry name" value="major_cap_HK97"/>
    <property type="match status" value="1"/>
</dbReference>
<sequence length="422" mass="46800">MPTLTELQEKRGQLVTQAREALDAISANTDDSRAAELEERHDRIMADFDKLEKTIEREERTARIEQEDQERRERNRPLNPDGESRSGGDEGKGDDQAEYREAFYACLREGGSVEGLTREQRALLRRGHQEVRTQTGGTTTAGGYTVPKELANEIVRIMKDWGPMYDGSIVREIVTGSGNEFDIPTNDDTGNSASALNEGDDLTDDNSGDLVFGQKRLDAYVDATPWVKISFELMQDSAFNLEEFLGDALGERLGRRANNKLTVGTGTGQANGVVTASTLGKTAASATAIAADELLDLQHSVRAPYRRSPKCRWMFADTTMLAIRKLKDGQGNYLWQMGDVRIGQPAMLLDKPYSINDDMAAIATGQKTVLFGDFSRYWVRKVGAPLIGTVRERFWPKIGMAGLIRYDGELVDTIAIKHLIQA</sequence>
<proteinExistence type="predicted"/>
<feature type="compositionally biased region" description="Polar residues" evidence="2">
    <location>
        <begin position="186"/>
        <end position="195"/>
    </location>
</feature>
<evidence type="ECO:0000313" key="4">
    <source>
        <dbReference type="EMBL" id="KER36671.1"/>
    </source>
</evidence>
<dbReference type="AlphaFoldDB" id="A0A8E0WSM3"/>
<organism evidence="4 5">
    <name type="scientific">Sphingobium indicum F2</name>
    <dbReference type="NCBI Taxonomy" id="1450518"/>
    <lineage>
        <taxon>Bacteria</taxon>
        <taxon>Pseudomonadati</taxon>
        <taxon>Pseudomonadota</taxon>
        <taxon>Alphaproteobacteria</taxon>
        <taxon>Sphingomonadales</taxon>
        <taxon>Sphingomonadaceae</taxon>
        <taxon>Sphingobium</taxon>
    </lineage>
</organism>
<dbReference type="InterPro" id="IPR024455">
    <property type="entry name" value="Phage_capsid"/>
</dbReference>
<evidence type="ECO:0000256" key="1">
    <source>
        <dbReference type="ARBA" id="ARBA00004328"/>
    </source>
</evidence>
<feature type="region of interest" description="Disordered" evidence="2">
    <location>
        <begin position="182"/>
        <end position="201"/>
    </location>
</feature>
<evidence type="ECO:0000256" key="2">
    <source>
        <dbReference type="SAM" id="MobiDB-lite"/>
    </source>
</evidence>
<feature type="compositionally biased region" description="Basic and acidic residues" evidence="2">
    <location>
        <begin position="30"/>
        <end position="95"/>
    </location>
</feature>
<comment type="caution">
    <text evidence="4">The sequence shown here is derived from an EMBL/GenBank/DDBJ whole genome shotgun (WGS) entry which is preliminary data.</text>
</comment>
<dbReference type="SUPFAM" id="SSF56563">
    <property type="entry name" value="Major capsid protein gp5"/>
    <property type="match status" value="1"/>
</dbReference>
<protein>
    <submittedName>
        <fullName evidence="4">Capsid protein</fullName>
    </submittedName>
</protein>
<evidence type="ECO:0000313" key="5">
    <source>
        <dbReference type="Proteomes" id="UP000028135"/>
    </source>
</evidence>
<feature type="region of interest" description="Disordered" evidence="2">
    <location>
        <begin position="26"/>
        <end position="95"/>
    </location>
</feature>
<dbReference type="RefSeq" id="WP_020820909.1">
    <property type="nucleotide sequence ID" value="NZ_JANF02000048.1"/>
</dbReference>
<comment type="subcellular location">
    <subcellularLocation>
        <location evidence="1">Virion</location>
    </subcellularLocation>
</comment>